<reference evidence="1" key="1">
    <citation type="submission" date="2019-03" db="EMBL/GenBank/DDBJ databases">
        <authorList>
            <person name="Danneels B."/>
        </authorList>
    </citation>
    <scope>NUCLEOTIDE SEQUENCE</scope>
</reference>
<dbReference type="Gene3D" id="2.40.10.270">
    <property type="entry name" value="Bacteriophage SPP1 head-tail adaptor protein"/>
    <property type="match status" value="1"/>
</dbReference>
<dbReference type="InterPro" id="IPR008767">
    <property type="entry name" value="Phage_SPP1_head-tail_adaptor"/>
</dbReference>
<dbReference type="AlphaFoldDB" id="A0A484VBR5"/>
<protein>
    <submittedName>
        <fullName evidence="1">Probable phage hk022 gp9-related protein</fullName>
    </submittedName>
</protein>
<proteinExistence type="predicted"/>
<evidence type="ECO:0000313" key="1">
    <source>
        <dbReference type="EMBL" id="VFR96531.1"/>
    </source>
</evidence>
<organism evidence="1">
    <name type="scientific">plant metagenome</name>
    <dbReference type="NCBI Taxonomy" id="1297885"/>
    <lineage>
        <taxon>unclassified sequences</taxon>
        <taxon>metagenomes</taxon>
        <taxon>organismal metagenomes</taxon>
    </lineage>
</organism>
<name>A0A484VBR5_9ZZZZ</name>
<dbReference type="Pfam" id="PF05521">
    <property type="entry name" value="Phage_HCP"/>
    <property type="match status" value="1"/>
</dbReference>
<sequence>MESGELNRRIHIQQRGPGRLPSGQPAEVWTNVTAAPIWASIKAKSGLQTAASDTEVSASRYSIRVRYRPAIQANMRVVRVDGTGQPVFDTVYDIRAVLHDETGREYTDLVCETRRGDG</sequence>
<accession>A0A484VBR5</accession>
<dbReference type="InterPro" id="IPR038666">
    <property type="entry name" value="SSP1_head-tail_sf"/>
</dbReference>
<gene>
    <name evidence="1" type="ORF">RAN3_1889</name>
</gene>
<dbReference type="NCBIfam" id="TIGR01563">
    <property type="entry name" value="gp16_SPP1"/>
    <property type="match status" value="1"/>
</dbReference>
<dbReference type="EMBL" id="CAADIO010000049">
    <property type="protein sequence ID" value="VFR96531.1"/>
    <property type="molecule type" value="Genomic_DNA"/>
</dbReference>